<comment type="caution">
    <text evidence="2">The sequence shown here is derived from an EMBL/GenBank/DDBJ whole genome shotgun (WGS) entry which is preliminary data.</text>
</comment>
<gene>
    <name evidence="2" type="ORF">FC08_GL000426</name>
</gene>
<feature type="transmembrane region" description="Helical" evidence="1">
    <location>
        <begin position="36"/>
        <end position="58"/>
    </location>
</feature>
<feature type="transmembrane region" description="Helical" evidence="1">
    <location>
        <begin position="100"/>
        <end position="118"/>
    </location>
</feature>
<sequence>MVKMMKQIRKDFNQVALMAIMWLTVVTTLTRGEALAAWRLVSLGVLIGVVFGVIYSYLWRYSTFGAPWNVLISTISNIGFQILALRLYSTTLFDVVSPYLLGTSLLTFVMHVIIFYYYTRYQNKRLVNELNQNRK</sequence>
<organism evidence="2 3">
    <name type="scientific">Latilactobacillus curvatus JCM 1096 = DSM 20019</name>
    <dbReference type="NCBI Taxonomy" id="1293592"/>
    <lineage>
        <taxon>Bacteria</taxon>
        <taxon>Bacillati</taxon>
        <taxon>Bacillota</taxon>
        <taxon>Bacilli</taxon>
        <taxon>Lactobacillales</taxon>
        <taxon>Lactobacillaceae</taxon>
        <taxon>Latilactobacillus</taxon>
    </lineage>
</organism>
<keyword evidence="1" id="KW-0472">Membrane</keyword>
<dbReference type="EMBL" id="AZDL01000016">
    <property type="protein sequence ID" value="KRK92821.1"/>
    <property type="molecule type" value="Genomic_DNA"/>
</dbReference>
<feature type="transmembrane region" description="Helical" evidence="1">
    <location>
        <begin position="12"/>
        <end position="30"/>
    </location>
</feature>
<proteinExistence type="predicted"/>
<evidence type="ECO:0000313" key="3">
    <source>
        <dbReference type="Proteomes" id="UP000050828"/>
    </source>
</evidence>
<keyword evidence="1" id="KW-1133">Transmembrane helix</keyword>
<keyword evidence="1" id="KW-0812">Transmembrane</keyword>
<dbReference type="AlphaFoldDB" id="A0AAJ0LF46"/>
<accession>A0AAJ0LF46</accession>
<name>A0AAJ0LF46_LATCU</name>
<reference evidence="2 3" key="1">
    <citation type="journal article" date="2015" name="Genome Announc.">
        <title>Expanding the biotechnology potential of lactobacilli through comparative genomics of 213 strains and associated genera.</title>
        <authorList>
            <person name="Sun Z."/>
            <person name="Harris H.M."/>
            <person name="McCann A."/>
            <person name="Guo C."/>
            <person name="Argimon S."/>
            <person name="Zhang W."/>
            <person name="Yang X."/>
            <person name="Jeffery I.B."/>
            <person name="Cooney J.C."/>
            <person name="Kagawa T.F."/>
            <person name="Liu W."/>
            <person name="Song Y."/>
            <person name="Salvetti E."/>
            <person name="Wrobel A."/>
            <person name="Rasinkangas P."/>
            <person name="Parkhill J."/>
            <person name="Rea M.C."/>
            <person name="O'Sullivan O."/>
            <person name="Ritari J."/>
            <person name="Douillard F.P."/>
            <person name="Paul Ross R."/>
            <person name="Yang R."/>
            <person name="Briner A.E."/>
            <person name="Felis G.E."/>
            <person name="de Vos W.M."/>
            <person name="Barrangou R."/>
            <person name="Klaenhammer T.R."/>
            <person name="Caufield P.W."/>
            <person name="Cui Y."/>
            <person name="Zhang H."/>
            <person name="O'Toole P.W."/>
        </authorList>
    </citation>
    <scope>NUCLEOTIDE SEQUENCE [LARGE SCALE GENOMIC DNA]</scope>
    <source>
        <strain evidence="2 3">DSM 20019</strain>
    </source>
</reference>
<dbReference type="Proteomes" id="UP000050828">
    <property type="component" value="Unassembled WGS sequence"/>
</dbReference>
<protein>
    <submittedName>
        <fullName evidence="2">Uncharacterized protein</fullName>
    </submittedName>
</protein>
<evidence type="ECO:0000256" key="1">
    <source>
        <dbReference type="SAM" id="Phobius"/>
    </source>
</evidence>
<feature type="transmembrane region" description="Helical" evidence="1">
    <location>
        <begin position="70"/>
        <end position="88"/>
    </location>
</feature>
<evidence type="ECO:0000313" key="2">
    <source>
        <dbReference type="EMBL" id="KRK92821.1"/>
    </source>
</evidence>